<dbReference type="Proteomes" id="UP000245375">
    <property type="component" value="Unassembled WGS sequence"/>
</dbReference>
<dbReference type="EMBL" id="QFRI01000004">
    <property type="protein sequence ID" value="PWH81843.1"/>
    <property type="molecule type" value="Genomic_DNA"/>
</dbReference>
<name>A0A2U2X227_9FLAO</name>
<sequence length="365" mass="37798">MFSQMFSQTPRVLEWSIGEPEITCGTTNSAKKICYPLMVSISDDADTPVLGTSTMRFFYDDNLLENISIDNLATGYSESGFSQSASVFGDVFGFSSSEGVFAQFNIIDGATSSPLALSTTSVHVLDICFDLAGDITFPLCAPIVLDNNHLGKGNGISEDDGYLQNDAGVVGTYLLNGDFTNAILADDEVINYQWIDNGTTFDGTANDLTDRTGDTDTNNCIVDPTPTAEAGATDELTCTTTSLQLNGSGTGQGTLSYAWEASAGGNITAGANTATPTIDAPGTYTLTVTYNGCTATDFVEITEDTDLPVADAGSGGTITCSTTSIQIGTAGAAGFTYAWTPAAGLDDATLPNPTASAAGTYSLVV</sequence>
<protein>
    <recommendedName>
        <fullName evidence="3">Ig-like domain-containing protein</fullName>
    </recommendedName>
</protein>
<dbReference type="SUPFAM" id="SSF49299">
    <property type="entry name" value="PKD domain"/>
    <property type="match status" value="1"/>
</dbReference>
<comment type="caution">
    <text evidence="1">The sequence shown here is derived from an EMBL/GenBank/DDBJ whole genome shotgun (WGS) entry which is preliminary data.</text>
</comment>
<reference evidence="2" key="2">
    <citation type="submission" date="2018-05" db="EMBL/GenBank/DDBJ databases">
        <title>Algibacter marinivivus sp. nov., isolated from sample around a algae.</title>
        <authorList>
            <person name="Lu D."/>
        </authorList>
    </citation>
    <scope>NUCLEOTIDE SEQUENCE [LARGE SCALE GENOMIC DNA]</scope>
    <source>
        <strain evidence="2">ZY111</strain>
    </source>
</reference>
<dbReference type="InterPro" id="IPR013783">
    <property type="entry name" value="Ig-like_fold"/>
</dbReference>
<evidence type="ECO:0008006" key="3">
    <source>
        <dbReference type="Google" id="ProtNLM"/>
    </source>
</evidence>
<reference evidence="1 2" key="1">
    <citation type="submission" date="2018-05" db="EMBL/GenBank/DDBJ databases">
        <title>Algibacter marinivivus sp. nov., isolated from sample around a algae.</title>
        <authorList>
            <person name="Zhong X."/>
        </authorList>
    </citation>
    <scope>NUCLEOTIDE SEQUENCE [LARGE SCALE GENOMIC DNA]</scope>
    <source>
        <strain evidence="1 2">ZY111</strain>
    </source>
</reference>
<organism evidence="1 2">
    <name type="scientific">Algibacter marinivivus</name>
    <dbReference type="NCBI Taxonomy" id="2100723"/>
    <lineage>
        <taxon>Bacteria</taxon>
        <taxon>Pseudomonadati</taxon>
        <taxon>Bacteroidota</taxon>
        <taxon>Flavobacteriia</taxon>
        <taxon>Flavobacteriales</taxon>
        <taxon>Flavobacteriaceae</taxon>
        <taxon>Algibacter</taxon>
    </lineage>
</organism>
<dbReference type="Gene3D" id="2.60.40.10">
    <property type="entry name" value="Immunoglobulins"/>
    <property type="match status" value="1"/>
</dbReference>
<evidence type="ECO:0000313" key="1">
    <source>
        <dbReference type="EMBL" id="PWH81843.1"/>
    </source>
</evidence>
<dbReference type="AlphaFoldDB" id="A0A2U2X227"/>
<proteinExistence type="predicted"/>
<accession>A0A2U2X227</accession>
<feature type="non-terminal residue" evidence="1">
    <location>
        <position position="365"/>
    </location>
</feature>
<dbReference type="InterPro" id="IPR035986">
    <property type="entry name" value="PKD_dom_sf"/>
</dbReference>
<evidence type="ECO:0000313" key="2">
    <source>
        <dbReference type="Proteomes" id="UP000245375"/>
    </source>
</evidence>
<reference evidence="2" key="3">
    <citation type="submission" date="2018-05" db="EMBL/GenBank/DDBJ databases">
        <authorList>
            <person name="Lu D."/>
        </authorList>
    </citation>
    <scope>NUCLEOTIDE SEQUENCE [LARGE SCALE GENOMIC DNA]</scope>
    <source>
        <strain evidence="2">ZY111</strain>
    </source>
</reference>
<keyword evidence="2" id="KW-1185">Reference proteome</keyword>
<gene>
    <name evidence="1" type="ORF">DIS18_14320</name>
</gene>